<evidence type="ECO:0000259" key="1">
    <source>
        <dbReference type="PROSITE" id="PS50801"/>
    </source>
</evidence>
<proteinExistence type="predicted"/>
<evidence type="ECO:0000313" key="2">
    <source>
        <dbReference type="EMBL" id="MBB3934306.1"/>
    </source>
</evidence>
<dbReference type="InterPro" id="IPR002645">
    <property type="entry name" value="STAS_dom"/>
</dbReference>
<protein>
    <submittedName>
        <fullName evidence="2">Anti-anti-sigma regulatory factor</fullName>
    </submittedName>
</protein>
<dbReference type="Gene3D" id="3.30.750.24">
    <property type="entry name" value="STAS domain"/>
    <property type="match status" value="1"/>
</dbReference>
<dbReference type="RefSeq" id="WP_210185757.1">
    <property type="nucleotide sequence ID" value="NZ_FOOA01000001.1"/>
</dbReference>
<dbReference type="Pfam" id="PF13466">
    <property type="entry name" value="STAS_2"/>
    <property type="match status" value="1"/>
</dbReference>
<feature type="domain" description="STAS" evidence="1">
    <location>
        <begin position="32"/>
        <end position="102"/>
    </location>
</feature>
<reference evidence="2 3" key="1">
    <citation type="submission" date="2020-08" db="EMBL/GenBank/DDBJ databases">
        <title>Genomic Encyclopedia of Type Strains, Phase IV (KMG-IV): sequencing the most valuable type-strain genomes for metagenomic binning, comparative biology and taxonomic classification.</title>
        <authorList>
            <person name="Goeker M."/>
        </authorList>
    </citation>
    <scope>NUCLEOTIDE SEQUENCE [LARGE SCALE GENOMIC DNA]</scope>
    <source>
        <strain evidence="2 3">DSM 25024</strain>
    </source>
</reference>
<sequence>MMPQELATEIDADAFAMPSAAAHGEVTLAPVLDLLAAKPLHAELLRLRGDTIIVDGSQVERIGAQCAAILLSAARSWESDGQEFSLVNPSDALSRGLELLGIGLHEVGGIAPDFGDIEA</sequence>
<dbReference type="EMBL" id="JACIDO010000001">
    <property type="protein sequence ID" value="MBB3934306.1"/>
    <property type="molecule type" value="Genomic_DNA"/>
</dbReference>
<accession>A0A7W6FSU4</accession>
<organism evidence="2 3">
    <name type="scientific">Aureimonas phyllosphaerae</name>
    <dbReference type="NCBI Taxonomy" id="1166078"/>
    <lineage>
        <taxon>Bacteria</taxon>
        <taxon>Pseudomonadati</taxon>
        <taxon>Pseudomonadota</taxon>
        <taxon>Alphaproteobacteria</taxon>
        <taxon>Hyphomicrobiales</taxon>
        <taxon>Aurantimonadaceae</taxon>
        <taxon>Aureimonas</taxon>
    </lineage>
</organism>
<dbReference type="AlphaFoldDB" id="A0A7W6FSU4"/>
<dbReference type="SUPFAM" id="SSF52091">
    <property type="entry name" value="SpoIIaa-like"/>
    <property type="match status" value="1"/>
</dbReference>
<gene>
    <name evidence="2" type="ORF">GGR05_000417</name>
</gene>
<dbReference type="Proteomes" id="UP000531216">
    <property type="component" value="Unassembled WGS sequence"/>
</dbReference>
<dbReference type="PROSITE" id="PS50801">
    <property type="entry name" value="STAS"/>
    <property type="match status" value="1"/>
</dbReference>
<comment type="caution">
    <text evidence="2">The sequence shown here is derived from an EMBL/GenBank/DDBJ whole genome shotgun (WGS) entry which is preliminary data.</text>
</comment>
<evidence type="ECO:0000313" key="3">
    <source>
        <dbReference type="Proteomes" id="UP000531216"/>
    </source>
</evidence>
<dbReference type="InterPro" id="IPR036513">
    <property type="entry name" value="STAS_dom_sf"/>
</dbReference>
<keyword evidence="3" id="KW-1185">Reference proteome</keyword>
<name>A0A7W6FSU4_9HYPH</name>
<dbReference type="InterPro" id="IPR058548">
    <property type="entry name" value="MlaB-like_STAS"/>
</dbReference>